<comment type="cofactor">
    <cofactor evidence="1">
        <name>Mg(2+)</name>
        <dbReference type="ChEBI" id="CHEBI:18420"/>
    </cofactor>
</comment>
<dbReference type="Proteomes" id="UP000198815">
    <property type="component" value="Unassembled WGS sequence"/>
</dbReference>
<dbReference type="CDD" id="cd18879">
    <property type="entry name" value="NUDIX_Hydrolase"/>
    <property type="match status" value="1"/>
</dbReference>
<evidence type="ECO:0000313" key="5">
    <source>
        <dbReference type="Proteomes" id="UP000198815"/>
    </source>
</evidence>
<dbReference type="RefSeq" id="WP_091967434.1">
    <property type="nucleotide sequence ID" value="NZ_FOGZ01000003.1"/>
</dbReference>
<dbReference type="PROSITE" id="PS51462">
    <property type="entry name" value="NUDIX"/>
    <property type="match status" value="1"/>
</dbReference>
<dbReference type="SUPFAM" id="SSF55811">
    <property type="entry name" value="Nudix"/>
    <property type="match status" value="1"/>
</dbReference>
<organism evidence="4 5">
    <name type="scientific">Propionibacterium cyclohexanicum</name>
    <dbReference type="NCBI Taxonomy" id="64702"/>
    <lineage>
        <taxon>Bacteria</taxon>
        <taxon>Bacillati</taxon>
        <taxon>Actinomycetota</taxon>
        <taxon>Actinomycetes</taxon>
        <taxon>Propionibacteriales</taxon>
        <taxon>Propionibacteriaceae</taxon>
        <taxon>Propionibacterium</taxon>
    </lineage>
</organism>
<dbReference type="Gene3D" id="3.90.79.10">
    <property type="entry name" value="Nucleoside Triphosphate Pyrophosphohydrolase"/>
    <property type="match status" value="1"/>
</dbReference>
<name>A0A1H9QGE2_9ACTN</name>
<evidence type="ECO:0000259" key="3">
    <source>
        <dbReference type="PROSITE" id="PS51462"/>
    </source>
</evidence>
<keyword evidence="2" id="KW-0378">Hydrolase</keyword>
<dbReference type="OrthoDB" id="9814308at2"/>
<evidence type="ECO:0000313" key="4">
    <source>
        <dbReference type="EMBL" id="SER59487.1"/>
    </source>
</evidence>
<dbReference type="InterPro" id="IPR000086">
    <property type="entry name" value="NUDIX_hydrolase_dom"/>
</dbReference>
<dbReference type="Pfam" id="PF00293">
    <property type="entry name" value="NUDIX"/>
    <property type="match status" value="1"/>
</dbReference>
<dbReference type="PANTHER" id="PTHR43046">
    <property type="entry name" value="GDP-MANNOSE MANNOSYL HYDROLASE"/>
    <property type="match status" value="1"/>
</dbReference>
<reference evidence="4 5" key="1">
    <citation type="submission" date="2016-10" db="EMBL/GenBank/DDBJ databases">
        <authorList>
            <person name="de Groot N.N."/>
        </authorList>
    </citation>
    <scope>NUCLEOTIDE SEQUENCE [LARGE SCALE GENOMIC DNA]</scope>
    <source>
        <strain evidence="4 5">DSM 16859</strain>
    </source>
</reference>
<evidence type="ECO:0000256" key="1">
    <source>
        <dbReference type="ARBA" id="ARBA00001946"/>
    </source>
</evidence>
<feature type="domain" description="Nudix hydrolase" evidence="3">
    <location>
        <begin position="19"/>
        <end position="154"/>
    </location>
</feature>
<dbReference type="InterPro" id="IPR015797">
    <property type="entry name" value="NUDIX_hydrolase-like_dom_sf"/>
</dbReference>
<gene>
    <name evidence="4" type="ORF">SAMN05443377_10393</name>
</gene>
<dbReference type="PANTHER" id="PTHR43046:SF16">
    <property type="entry name" value="ADP-RIBOSE PYROPHOSPHATASE YJHB-RELATED"/>
    <property type="match status" value="1"/>
</dbReference>
<protein>
    <submittedName>
        <fullName evidence="4">ADP-ribose pyrophosphatase YjhB, NUDIX family</fullName>
    </submittedName>
</protein>
<dbReference type="GO" id="GO:0016787">
    <property type="term" value="F:hydrolase activity"/>
    <property type="evidence" value="ECO:0007669"/>
    <property type="project" value="UniProtKB-KW"/>
</dbReference>
<dbReference type="STRING" id="64702.SAMN05443377_10393"/>
<dbReference type="EMBL" id="FOGZ01000003">
    <property type="protein sequence ID" value="SER59487.1"/>
    <property type="molecule type" value="Genomic_DNA"/>
</dbReference>
<accession>A0A1H9QGE2</accession>
<evidence type="ECO:0000256" key="2">
    <source>
        <dbReference type="ARBA" id="ARBA00022801"/>
    </source>
</evidence>
<keyword evidence="5" id="KW-1185">Reference proteome</keyword>
<dbReference type="AlphaFoldDB" id="A0A1H9QGE2"/>
<sequence>MTTPEFIVNLRRRIGHEPLWLLGCSTVVLRETHTGPQVLLGRRADNGNWTTIDGIVEPLEPPEKAAARECLEETGLRVRIDRLVMVGVTGPIRYPNGDVCSFVDHVFRAHCAPGSTDEAGTGDGENSAVGWFEPTALPEAITPVSRRRIETALADAPDVVLAGRYEQV</sequence>
<proteinExistence type="predicted"/>